<keyword evidence="3" id="KW-1185">Reference proteome</keyword>
<sequence>MALTKAALLSQPLIFCRAGVHPVFSSDHRNQSHNNKARPLPQLQTEHHNKRHCHPPLPDLPCPRYGPNPQYGLPRAPGPALPNSIAVRLARKRLIKGQMVSIKFSDRPATTTSVPSHPRPSTLHTQNFAGRSETSPTGPLSRSFTSAMTNLGFASASASACARHVRAEQEVGS</sequence>
<feature type="compositionally biased region" description="Polar residues" evidence="1">
    <location>
        <begin position="122"/>
        <end position="141"/>
    </location>
</feature>
<organism evidence="2 3">
    <name type="scientific">Coleophoma crateriformis</name>
    <dbReference type="NCBI Taxonomy" id="565419"/>
    <lineage>
        <taxon>Eukaryota</taxon>
        <taxon>Fungi</taxon>
        <taxon>Dikarya</taxon>
        <taxon>Ascomycota</taxon>
        <taxon>Pezizomycotina</taxon>
        <taxon>Leotiomycetes</taxon>
        <taxon>Helotiales</taxon>
        <taxon>Dermateaceae</taxon>
        <taxon>Coleophoma</taxon>
    </lineage>
</organism>
<name>A0A3D8T8G6_9HELO</name>
<reference evidence="2 3" key="1">
    <citation type="journal article" date="2018" name="IMA Fungus">
        <title>IMA Genome-F 9: Draft genome sequence of Annulohypoxylon stygium, Aspergillus mulundensis, Berkeleyomyces basicola (syn. Thielaviopsis basicola), Ceratocystis smalleyi, two Cercospora beticola strains, Coleophoma cylindrospora, Fusarium fracticaudum, Phialophora cf. hyalina, and Morchella septimelata.</title>
        <authorList>
            <person name="Wingfield B.D."/>
            <person name="Bills G.F."/>
            <person name="Dong Y."/>
            <person name="Huang W."/>
            <person name="Nel W.J."/>
            <person name="Swalarsk-Parry B.S."/>
            <person name="Vaghefi N."/>
            <person name="Wilken P.M."/>
            <person name="An Z."/>
            <person name="de Beer Z.W."/>
            <person name="De Vos L."/>
            <person name="Chen L."/>
            <person name="Duong T.A."/>
            <person name="Gao Y."/>
            <person name="Hammerbacher A."/>
            <person name="Kikkert J.R."/>
            <person name="Li Y."/>
            <person name="Li H."/>
            <person name="Li K."/>
            <person name="Li Q."/>
            <person name="Liu X."/>
            <person name="Ma X."/>
            <person name="Naidoo K."/>
            <person name="Pethybridge S.J."/>
            <person name="Sun J."/>
            <person name="Steenkamp E.T."/>
            <person name="van der Nest M.A."/>
            <person name="van Wyk S."/>
            <person name="Wingfield M.J."/>
            <person name="Xiong C."/>
            <person name="Yue Q."/>
            <person name="Zhang X."/>
        </authorList>
    </citation>
    <scope>NUCLEOTIDE SEQUENCE [LARGE SCALE GENOMIC DNA]</scope>
    <source>
        <strain evidence="2 3">BP5796</strain>
    </source>
</reference>
<feature type="region of interest" description="Disordered" evidence="1">
    <location>
        <begin position="106"/>
        <end position="141"/>
    </location>
</feature>
<evidence type="ECO:0000313" key="3">
    <source>
        <dbReference type="Proteomes" id="UP000256328"/>
    </source>
</evidence>
<protein>
    <submittedName>
        <fullName evidence="2">Uncharacterized protein</fullName>
    </submittedName>
</protein>
<comment type="caution">
    <text evidence="2">The sequence shown here is derived from an EMBL/GenBank/DDBJ whole genome shotgun (WGS) entry which is preliminary data.</text>
</comment>
<evidence type="ECO:0000313" key="2">
    <source>
        <dbReference type="EMBL" id="RDW94863.1"/>
    </source>
</evidence>
<accession>A0A3D8T8G6</accession>
<dbReference type="EMBL" id="PDLN01000001">
    <property type="protein sequence ID" value="RDW94863.1"/>
    <property type="molecule type" value="Genomic_DNA"/>
</dbReference>
<evidence type="ECO:0000256" key="1">
    <source>
        <dbReference type="SAM" id="MobiDB-lite"/>
    </source>
</evidence>
<dbReference type="Proteomes" id="UP000256328">
    <property type="component" value="Unassembled WGS sequence"/>
</dbReference>
<proteinExistence type="predicted"/>
<gene>
    <name evidence="2" type="ORF">BP5796_00626</name>
</gene>
<dbReference type="AlphaFoldDB" id="A0A3D8T8G6"/>